<feature type="transmembrane region" description="Helical" evidence="9">
    <location>
        <begin position="498"/>
        <end position="519"/>
    </location>
</feature>
<feature type="transmembrane region" description="Helical" evidence="9">
    <location>
        <begin position="112"/>
        <end position="134"/>
    </location>
</feature>
<dbReference type="GO" id="GO:0009705">
    <property type="term" value="C:plant-type vacuole membrane"/>
    <property type="evidence" value="ECO:0007669"/>
    <property type="project" value="UniProtKB-ARBA"/>
</dbReference>
<dbReference type="GeneID" id="116204929"/>
<feature type="transmembrane region" description="Helical" evidence="9">
    <location>
        <begin position="467"/>
        <end position="486"/>
    </location>
</feature>
<keyword evidence="6 9" id="KW-1133">Transmembrane helix</keyword>
<dbReference type="Gene3D" id="1.20.1250.20">
    <property type="entry name" value="MFS general substrate transporter like domains"/>
    <property type="match status" value="1"/>
</dbReference>
<feature type="transmembrane region" description="Helical" evidence="9">
    <location>
        <begin position="543"/>
        <end position="568"/>
    </location>
</feature>
<reference evidence="10" key="1">
    <citation type="journal article" date="2020" name="Plant Biotechnol. J.">
        <title>The pomegranate (Punica granatum L.) draft genome dissects genetic divergence between soft- and hard-seeded cultivars.</title>
        <authorList>
            <person name="Luo X."/>
            <person name="Li H."/>
            <person name="Wu Z."/>
            <person name="Yao W."/>
            <person name="Zhao P."/>
            <person name="Cao D."/>
            <person name="Yu H."/>
            <person name="Li K."/>
            <person name="Poudel K."/>
            <person name="Zhao D."/>
            <person name="Zhang F."/>
            <person name="Xia X."/>
            <person name="Chen L."/>
            <person name="Wang Q."/>
            <person name="Jing D."/>
            <person name="Cao S."/>
        </authorList>
    </citation>
    <scope>NUCLEOTIDE SEQUENCE [LARGE SCALE GENOMIC DNA]</scope>
    <source>
        <strain evidence="10">cv. Tunisia</strain>
    </source>
</reference>
<feature type="transmembrane region" description="Helical" evidence="9">
    <location>
        <begin position="85"/>
        <end position="105"/>
    </location>
</feature>
<evidence type="ECO:0000313" key="11">
    <source>
        <dbReference type="RefSeq" id="XP_031393167.1"/>
    </source>
</evidence>
<dbReference type="InterPro" id="IPR018456">
    <property type="entry name" value="PTR2_symporter_CS"/>
</dbReference>
<evidence type="ECO:0000256" key="6">
    <source>
        <dbReference type="ARBA" id="ARBA00022989"/>
    </source>
</evidence>
<protein>
    <submittedName>
        <fullName evidence="11">Protein NRT1/ PTR FAMILY 5.10-like</fullName>
    </submittedName>
</protein>
<feature type="transmembrane region" description="Helical" evidence="9">
    <location>
        <begin position="200"/>
        <end position="219"/>
    </location>
</feature>
<evidence type="ECO:0000256" key="8">
    <source>
        <dbReference type="SAM" id="MobiDB-lite"/>
    </source>
</evidence>
<dbReference type="GO" id="GO:0042937">
    <property type="term" value="F:tripeptide transmembrane transporter activity"/>
    <property type="evidence" value="ECO:0007669"/>
    <property type="project" value="InterPro"/>
</dbReference>
<dbReference type="SUPFAM" id="SSF103473">
    <property type="entry name" value="MFS general substrate transporter"/>
    <property type="match status" value="1"/>
</dbReference>
<feature type="transmembrane region" description="Helical" evidence="9">
    <location>
        <begin position="333"/>
        <end position="354"/>
    </location>
</feature>
<feature type="transmembrane region" description="Helical" evidence="9">
    <location>
        <begin position="374"/>
        <end position="394"/>
    </location>
</feature>
<gene>
    <name evidence="11" type="primary">LOC116204929</name>
</gene>
<evidence type="ECO:0000313" key="10">
    <source>
        <dbReference type="Proteomes" id="UP000515151"/>
    </source>
</evidence>
<feature type="transmembrane region" description="Helical" evidence="9">
    <location>
        <begin position="225"/>
        <end position="246"/>
    </location>
</feature>
<keyword evidence="4" id="KW-0597">Phosphoprotein</keyword>
<dbReference type="CDD" id="cd17417">
    <property type="entry name" value="MFS_NPF5"/>
    <property type="match status" value="1"/>
</dbReference>
<evidence type="ECO:0000256" key="7">
    <source>
        <dbReference type="ARBA" id="ARBA00023136"/>
    </source>
</evidence>
<name>A0A6P8D7S1_PUNGR</name>
<organism evidence="10 11">
    <name type="scientific">Punica granatum</name>
    <name type="common">Pomegranate</name>
    <dbReference type="NCBI Taxonomy" id="22663"/>
    <lineage>
        <taxon>Eukaryota</taxon>
        <taxon>Viridiplantae</taxon>
        <taxon>Streptophyta</taxon>
        <taxon>Embryophyta</taxon>
        <taxon>Tracheophyta</taxon>
        <taxon>Spermatophyta</taxon>
        <taxon>Magnoliopsida</taxon>
        <taxon>eudicotyledons</taxon>
        <taxon>Gunneridae</taxon>
        <taxon>Pentapetalae</taxon>
        <taxon>rosids</taxon>
        <taxon>malvids</taxon>
        <taxon>Myrtales</taxon>
        <taxon>Lythraceae</taxon>
        <taxon>Punica</taxon>
    </lineage>
</organism>
<proteinExistence type="inferred from homology"/>
<dbReference type="GO" id="GO:0080054">
    <property type="term" value="F:low-affinity nitrate transmembrane transporter activity"/>
    <property type="evidence" value="ECO:0007669"/>
    <property type="project" value="UniProtKB-ARBA"/>
</dbReference>
<feature type="compositionally biased region" description="Polar residues" evidence="8">
    <location>
        <begin position="1"/>
        <end position="14"/>
    </location>
</feature>
<feature type="transmembrane region" description="Helical" evidence="9">
    <location>
        <begin position="154"/>
        <end position="170"/>
    </location>
</feature>
<comment type="similarity">
    <text evidence="2">Belongs to the major facilitator superfamily. Proton-dependent oligopeptide transporter (POT/PTR) (TC 2.A.17) family.</text>
</comment>
<dbReference type="AlphaFoldDB" id="A0A6P8D7S1"/>
<comment type="subcellular location">
    <subcellularLocation>
        <location evidence="1">Membrane</location>
        <topology evidence="1">Multi-pass membrane protein</topology>
    </subcellularLocation>
</comment>
<reference evidence="11" key="2">
    <citation type="submission" date="2025-08" db="UniProtKB">
        <authorList>
            <consortium name="RefSeq"/>
        </authorList>
    </citation>
    <scope>IDENTIFICATION</scope>
    <source>
        <tissue evidence="11">Leaf</tissue>
    </source>
</reference>
<dbReference type="RefSeq" id="XP_031393167.1">
    <property type="nucleotide sequence ID" value="XM_031537307.1"/>
</dbReference>
<dbReference type="FunFam" id="1.20.1250.20:FF:000147">
    <property type="entry name" value="Protein NRT1/ PTR family 5.10"/>
    <property type="match status" value="1"/>
</dbReference>
<dbReference type="PANTHER" id="PTHR11654">
    <property type="entry name" value="OLIGOPEPTIDE TRANSPORTER-RELATED"/>
    <property type="match status" value="1"/>
</dbReference>
<dbReference type="Proteomes" id="UP000515151">
    <property type="component" value="Chromosome 4"/>
</dbReference>
<keyword evidence="10" id="KW-1185">Reference proteome</keyword>
<dbReference type="Pfam" id="PF00854">
    <property type="entry name" value="PTR2"/>
    <property type="match status" value="1"/>
</dbReference>
<dbReference type="GO" id="GO:0071916">
    <property type="term" value="F:dipeptide transmembrane transporter activity"/>
    <property type="evidence" value="ECO:0007669"/>
    <property type="project" value="InterPro"/>
</dbReference>
<evidence type="ECO:0000256" key="3">
    <source>
        <dbReference type="ARBA" id="ARBA00022448"/>
    </source>
</evidence>
<dbReference type="InterPro" id="IPR044739">
    <property type="entry name" value="NRT1/PTR"/>
</dbReference>
<keyword evidence="5 9" id="KW-0812">Transmembrane</keyword>
<evidence type="ECO:0000256" key="4">
    <source>
        <dbReference type="ARBA" id="ARBA00022553"/>
    </source>
</evidence>
<dbReference type="InterPro" id="IPR000109">
    <property type="entry name" value="POT_fam"/>
</dbReference>
<keyword evidence="3" id="KW-0813">Transport</keyword>
<feature type="region of interest" description="Disordered" evidence="8">
    <location>
        <begin position="1"/>
        <end position="24"/>
    </location>
</feature>
<feature type="transmembrane region" description="Helical" evidence="9">
    <location>
        <begin position="415"/>
        <end position="435"/>
    </location>
</feature>
<keyword evidence="7 9" id="KW-0472">Membrane</keyword>
<dbReference type="InterPro" id="IPR036259">
    <property type="entry name" value="MFS_trans_sf"/>
</dbReference>
<evidence type="ECO:0000256" key="9">
    <source>
        <dbReference type="SAM" id="Phobius"/>
    </source>
</evidence>
<accession>A0A6P8D7S1</accession>
<evidence type="ECO:0000256" key="5">
    <source>
        <dbReference type="ARBA" id="ARBA00022692"/>
    </source>
</evidence>
<dbReference type="PROSITE" id="PS01022">
    <property type="entry name" value="PTR2_1"/>
    <property type="match status" value="1"/>
</dbReference>
<evidence type="ECO:0000256" key="1">
    <source>
        <dbReference type="ARBA" id="ARBA00004141"/>
    </source>
</evidence>
<evidence type="ECO:0000256" key="2">
    <source>
        <dbReference type="ARBA" id="ARBA00005982"/>
    </source>
</evidence>
<dbReference type="OrthoDB" id="8904098at2759"/>
<sequence>MDVSEMATSDSSGEVSPDNAVDGAIDYRGRPASRSSTGRWKSSLFIIGVEVAERFAYYGIASNLITYLTGPLGQSTAAAAENVNAWVGAASLLPLLGAFIADSYLGRYRTIIFASLLYILGLGLLTLSAILTSLSTSSSGCNGTASCSSSRSQVVLFFFSLFLVAVAQGGHKPCVQAFGADQFDGEDPIESKEKSSFFNWWYFSLCAGVTVTLLTVVYIQDNLNWSLGFGIPCVAMVVALGVFLIGTRTYRFSAKRGERKSPFVRIGQVFLTAVRNRRTSAPSMAAEEEEAQGLLRSNYDQYKFLNKALLVPDDSKANVMVCTVREVEEAKSLLRLIPIWFTSLVFAIVSAQTSTFFTKQGATMDRTLFSGFKIPAASLQVFIGLAIVIFVPVYDRVFVPIARSITHKPSGITTLQRIGTGIFLSIVCMIIAALVEIKRLETARDYGLVNSPDATIPMSIWWLVPQYLLFGLAEVFTMVGLQEFFYDQVPDDLRSIGLALYLSVFGVGAILSSFLVAIIEKLTSGSGGDGWFSDNLNKAHLDYFYWLLAGLSTLGLAAFSYFASSYIYRRRTT</sequence>